<comment type="caution">
    <text evidence="6">The sequence shown here is derived from an EMBL/GenBank/DDBJ whole genome shotgun (WGS) entry which is preliminary data.</text>
</comment>
<dbReference type="Pfam" id="PF05856">
    <property type="entry name" value="ARPC4"/>
    <property type="match status" value="2"/>
</dbReference>
<keyword evidence="7" id="KW-1185">Reference proteome</keyword>
<dbReference type="PANTHER" id="PTHR22629">
    <property type="entry name" value="ARP2/3 COMPLEX 20 KD SUBUNIT"/>
    <property type="match status" value="1"/>
</dbReference>
<dbReference type="Gene3D" id="3.30.1460.20">
    <property type="match status" value="2"/>
</dbReference>
<dbReference type="InterPro" id="IPR034666">
    <property type="entry name" value="ARPC2/4"/>
</dbReference>
<proteinExistence type="inferred from homology"/>
<keyword evidence="5" id="KW-0206">Cytoskeleton</keyword>
<dbReference type="EMBL" id="VCEB01000003">
    <property type="protein sequence ID" value="KAB0379813.1"/>
    <property type="molecule type" value="Genomic_DNA"/>
</dbReference>
<accession>A0A5J5MI15</accession>
<evidence type="ECO:0000313" key="7">
    <source>
        <dbReference type="Proteomes" id="UP000326062"/>
    </source>
</evidence>
<evidence type="ECO:0000256" key="1">
    <source>
        <dbReference type="ARBA" id="ARBA00004245"/>
    </source>
</evidence>
<dbReference type="PANTHER" id="PTHR22629:SF0">
    <property type="entry name" value="ACTIN-RELATED PROTEIN 2_3 COMPLEX SUBUNIT 4"/>
    <property type="match status" value="1"/>
</dbReference>
<dbReference type="GO" id="GO:0034314">
    <property type="term" value="P:Arp2/3 complex-mediated actin nucleation"/>
    <property type="evidence" value="ECO:0007669"/>
    <property type="project" value="InterPro"/>
</dbReference>
<evidence type="ECO:0000256" key="3">
    <source>
        <dbReference type="ARBA" id="ARBA00022490"/>
    </source>
</evidence>
<name>A0A5J5MI15_MUNRE</name>
<keyword evidence="3" id="KW-0963">Cytoplasm</keyword>
<evidence type="ECO:0000256" key="5">
    <source>
        <dbReference type="ARBA" id="ARBA00023212"/>
    </source>
</evidence>
<organism evidence="6 7">
    <name type="scientific">Muntiacus reevesi</name>
    <name type="common">Reeves' muntjac</name>
    <name type="synonym">Cervus reevesi</name>
    <dbReference type="NCBI Taxonomy" id="9886"/>
    <lineage>
        <taxon>Eukaryota</taxon>
        <taxon>Metazoa</taxon>
        <taxon>Chordata</taxon>
        <taxon>Craniata</taxon>
        <taxon>Vertebrata</taxon>
        <taxon>Euteleostomi</taxon>
        <taxon>Mammalia</taxon>
        <taxon>Eutheria</taxon>
        <taxon>Laurasiatheria</taxon>
        <taxon>Artiodactyla</taxon>
        <taxon>Ruminantia</taxon>
        <taxon>Pecora</taxon>
        <taxon>Cervidae</taxon>
        <taxon>Muntiacinae</taxon>
        <taxon>Muntiacus</taxon>
    </lineage>
</organism>
<evidence type="ECO:0000256" key="2">
    <source>
        <dbReference type="ARBA" id="ARBA00005919"/>
    </source>
</evidence>
<dbReference type="GO" id="GO:0030041">
    <property type="term" value="P:actin filament polymerization"/>
    <property type="evidence" value="ECO:0007669"/>
    <property type="project" value="InterPro"/>
</dbReference>
<dbReference type="SUPFAM" id="SSF69645">
    <property type="entry name" value="Arp2/3 complex subunits"/>
    <property type="match status" value="1"/>
</dbReference>
<comment type="subcellular location">
    <subcellularLocation>
        <location evidence="1">Cytoplasm</location>
        <location evidence="1">Cytoskeleton</location>
    </subcellularLocation>
</comment>
<comment type="similarity">
    <text evidence="2">Belongs to the ARPC4 family.</text>
</comment>
<reference evidence="6 7" key="1">
    <citation type="submission" date="2019-06" db="EMBL/GenBank/DDBJ databases">
        <title>Discovery of a novel chromosome fission-fusion reversal in muntjac.</title>
        <authorList>
            <person name="Mudd A.B."/>
            <person name="Bredeson J.V."/>
            <person name="Baum R."/>
            <person name="Hockemeyer D."/>
            <person name="Rokhsar D.S."/>
        </authorList>
    </citation>
    <scope>NUCLEOTIDE SEQUENCE [LARGE SCALE GENOMIC DNA]</scope>
    <source>
        <strain evidence="6">UCam_UCB_Mr</strain>
        <tissue evidence="6">Fibroblast cell line</tissue>
    </source>
</reference>
<dbReference type="GO" id="GO:0005885">
    <property type="term" value="C:Arp2/3 protein complex"/>
    <property type="evidence" value="ECO:0007669"/>
    <property type="project" value="InterPro"/>
</dbReference>
<protein>
    <submittedName>
        <fullName evidence="6">Uncharacterized protein</fullName>
    </submittedName>
</protein>
<keyword evidence="4" id="KW-0009">Actin-binding</keyword>
<dbReference type="InterPro" id="IPR008384">
    <property type="entry name" value="ARPC4"/>
</dbReference>
<evidence type="ECO:0000313" key="6">
    <source>
        <dbReference type="EMBL" id="KAB0379813.1"/>
    </source>
</evidence>
<gene>
    <name evidence="6" type="ORF">FD755_007597</name>
</gene>
<dbReference type="AlphaFoldDB" id="A0A5J5MI15"/>
<dbReference type="GO" id="GO:0051015">
    <property type="term" value="F:actin filament binding"/>
    <property type="evidence" value="ECO:0007669"/>
    <property type="project" value="TreeGrafter"/>
</dbReference>
<dbReference type="Proteomes" id="UP000326062">
    <property type="component" value="Chromosome 3"/>
</dbReference>
<sequence>MTATFQPYLSVEEATLQAALCLEDFSSQIVEQHNRPEVEVRSSKELILQPMTISRIEKEKILMESSINSMLCHKFMCFILIADVFVDFMIPFVEETDKEISEMKPLVNARECFVAEEFLKNV</sequence>
<evidence type="ECO:0000256" key="4">
    <source>
        <dbReference type="ARBA" id="ARBA00023203"/>
    </source>
</evidence>